<accession>A0A836H3X9</accession>
<sequence length="303" mass="32928">MRSAKGAPRAPVRRRAETKVISAARRVRGATVVPTSNAATKSAAPEPLKTATVIDEDHPTGPFVHAECRVLLCGTFPPVKRSIRFYYPNANNDMWKVLGLVLCGDANAFYTSAACTASLPPNVSKPSGGRAPTRALDEARILSFVRSQAVGFFDVCRRVRRHRGTSADDNIEALERMDVVRDVLSHAPYCAGIITTGTLALKMLLDDLAAHGTFRASGGEPVEAVLTTRQGRRQYNLPPIGGKLNWIPCETCAFRSTLSIHRGPSTSRALPLKLEDKTRHYRRAFAEHLTLPLASVLAPVTHA</sequence>
<protein>
    <recommendedName>
        <fullName evidence="3">Uracil-DNA glycosylase-like domain-containing protein</fullName>
    </recommendedName>
</protein>
<evidence type="ECO:0000313" key="1">
    <source>
        <dbReference type="EMBL" id="KAG5470426.1"/>
    </source>
</evidence>
<name>A0A836H3X9_9TRYP</name>
<comment type="caution">
    <text evidence="1">The sequence shown here is derived from an EMBL/GenBank/DDBJ whole genome shotgun (WGS) entry which is preliminary data.</text>
</comment>
<evidence type="ECO:0008006" key="3">
    <source>
        <dbReference type="Google" id="ProtNLM"/>
    </source>
</evidence>
<dbReference type="GeneID" id="92511782"/>
<dbReference type="SUPFAM" id="SSF52141">
    <property type="entry name" value="Uracil-DNA glycosylase-like"/>
    <property type="match status" value="1"/>
</dbReference>
<dbReference type="EMBL" id="JAFEUZ010000032">
    <property type="protein sequence ID" value="KAG5470426.1"/>
    <property type="molecule type" value="Genomic_DNA"/>
</dbReference>
<gene>
    <name evidence="1" type="ORF">LSCM1_01670</name>
</gene>
<dbReference type="Proteomes" id="UP000673552">
    <property type="component" value="Chromosome 32"/>
</dbReference>
<keyword evidence="2" id="KW-1185">Reference proteome</keyword>
<dbReference type="OrthoDB" id="270855at2759"/>
<dbReference type="AlphaFoldDB" id="A0A836H3X9"/>
<proteinExistence type="predicted"/>
<dbReference type="KEGG" id="lmat:92511782"/>
<dbReference type="Gene3D" id="3.40.470.10">
    <property type="entry name" value="Uracil-DNA glycosylase-like domain"/>
    <property type="match status" value="1"/>
</dbReference>
<evidence type="ECO:0000313" key="2">
    <source>
        <dbReference type="Proteomes" id="UP000673552"/>
    </source>
</evidence>
<dbReference type="InterPro" id="IPR036895">
    <property type="entry name" value="Uracil-DNA_glycosylase-like_sf"/>
</dbReference>
<organism evidence="1 2">
    <name type="scientific">Leishmania martiniquensis</name>
    <dbReference type="NCBI Taxonomy" id="1580590"/>
    <lineage>
        <taxon>Eukaryota</taxon>
        <taxon>Discoba</taxon>
        <taxon>Euglenozoa</taxon>
        <taxon>Kinetoplastea</taxon>
        <taxon>Metakinetoplastina</taxon>
        <taxon>Trypanosomatida</taxon>
        <taxon>Trypanosomatidae</taxon>
        <taxon>Leishmaniinae</taxon>
        <taxon>Leishmania</taxon>
    </lineage>
</organism>
<dbReference type="RefSeq" id="XP_067175819.1">
    <property type="nucleotide sequence ID" value="XM_067319270.1"/>
</dbReference>
<reference evidence="1 2" key="1">
    <citation type="submission" date="2021-03" db="EMBL/GenBank/DDBJ databases">
        <title>Leishmania (Mundinia) martiniquensis Genome sequencing and assembly.</title>
        <authorList>
            <person name="Almutairi H."/>
            <person name="Gatherer D."/>
        </authorList>
    </citation>
    <scope>NUCLEOTIDE SEQUENCE [LARGE SCALE GENOMIC DNA]</scope>
    <source>
        <strain evidence="1">LSCM1</strain>
    </source>
</reference>